<gene>
    <name evidence="1" type="ORF">SAMN04488483_3308</name>
</gene>
<dbReference type="Proteomes" id="UP001158048">
    <property type="component" value="Unassembled WGS sequence"/>
</dbReference>
<organism evidence="1 2">
    <name type="scientific">Pseudomonas helmanticensis</name>
    <dbReference type="NCBI Taxonomy" id="1471381"/>
    <lineage>
        <taxon>Bacteria</taxon>
        <taxon>Pseudomonadati</taxon>
        <taxon>Pseudomonadota</taxon>
        <taxon>Gammaproteobacteria</taxon>
        <taxon>Pseudomonadales</taxon>
        <taxon>Pseudomonadaceae</taxon>
        <taxon>Pseudomonas</taxon>
    </lineage>
</organism>
<sequence>MQKTKATLGDLLEASEKLSPSDLADFNGMQAGRNPAEVFTKALDETTHVIKSGGGKVLAAGGHSEGGVWLITTTQVAELSTAERFKFYRILKAHLAQIKSLTPGNVALTNYVAVQNHAHVRLLTKLGAVLSEGLFKSPSGMLLKQFSF</sequence>
<protein>
    <submittedName>
        <fullName evidence="1">Uncharacterized protein</fullName>
    </submittedName>
</protein>
<dbReference type="EMBL" id="FXUY01000001">
    <property type="protein sequence ID" value="SMQ26936.1"/>
    <property type="molecule type" value="Genomic_DNA"/>
</dbReference>
<accession>A0ACD2U7F8</accession>
<name>A0ACD2U7F8_9PSED</name>
<evidence type="ECO:0000313" key="2">
    <source>
        <dbReference type="Proteomes" id="UP001158048"/>
    </source>
</evidence>
<evidence type="ECO:0000313" key="1">
    <source>
        <dbReference type="EMBL" id="SMQ26936.1"/>
    </source>
</evidence>
<comment type="caution">
    <text evidence="1">The sequence shown here is derived from an EMBL/GenBank/DDBJ whole genome shotgun (WGS) entry which is preliminary data.</text>
</comment>
<keyword evidence="2" id="KW-1185">Reference proteome</keyword>
<reference evidence="1" key="1">
    <citation type="submission" date="2017-05" db="EMBL/GenBank/DDBJ databases">
        <authorList>
            <person name="Varghese N."/>
            <person name="Submissions S."/>
        </authorList>
    </citation>
    <scope>NUCLEOTIDE SEQUENCE</scope>
    <source>
        <strain evidence="1">LMG 28168</strain>
    </source>
</reference>
<proteinExistence type="predicted"/>